<sequence length="99" mass="11032">MRENTRGQDERQRPGAAPPSPQARRRAYRLRHLLASVHMPLYLALAVLFGVWAWGSQAGFAPSPWALGAIALLFAVLALLALADAAVIRDHRRRRGVRR</sequence>
<evidence type="ECO:0000256" key="2">
    <source>
        <dbReference type="SAM" id="Phobius"/>
    </source>
</evidence>
<evidence type="ECO:0008006" key="5">
    <source>
        <dbReference type="Google" id="ProtNLM"/>
    </source>
</evidence>
<keyword evidence="4" id="KW-1185">Reference proteome</keyword>
<dbReference type="Proteomes" id="UP000599437">
    <property type="component" value="Unassembled WGS sequence"/>
</dbReference>
<dbReference type="RefSeq" id="WP_138893811.1">
    <property type="nucleotide sequence ID" value="NZ_BMVO01000004.1"/>
</dbReference>
<accession>A0ABQ3DJ74</accession>
<feature type="transmembrane region" description="Helical" evidence="2">
    <location>
        <begin position="66"/>
        <end position="88"/>
    </location>
</feature>
<feature type="transmembrane region" description="Helical" evidence="2">
    <location>
        <begin position="33"/>
        <end position="54"/>
    </location>
</feature>
<evidence type="ECO:0000256" key="1">
    <source>
        <dbReference type="SAM" id="MobiDB-lite"/>
    </source>
</evidence>
<evidence type="ECO:0000313" key="3">
    <source>
        <dbReference type="EMBL" id="GHA96700.1"/>
    </source>
</evidence>
<keyword evidence="2" id="KW-0812">Transmembrane</keyword>
<gene>
    <name evidence="3" type="ORF">GCM10010346_19340</name>
</gene>
<evidence type="ECO:0000313" key="4">
    <source>
        <dbReference type="Proteomes" id="UP000599437"/>
    </source>
</evidence>
<organism evidence="3 4">
    <name type="scientific">Streptomyces chryseus</name>
    <dbReference type="NCBI Taxonomy" id="68186"/>
    <lineage>
        <taxon>Bacteria</taxon>
        <taxon>Bacillati</taxon>
        <taxon>Actinomycetota</taxon>
        <taxon>Actinomycetes</taxon>
        <taxon>Kitasatosporales</taxon>
        <taxon>Streptomycetaceae</taxon>
        <taxon>Streptomyces</taxon>
    </lineage>
</organism>
<feature type="compositionally biased region" description="Basic and acidic residues" evidence="1">
    <location>
        <begin position="1"/>
        <end position="13"/>
    </location>
</feature>
<proteinExistence type="predicted"/>
<reference evidence="4" key="1">
    <citation type="journal article" date="2019" name="Int. J. Syst. Evol. Microbiol.">
        <title>The Global Catalogue of Microorganisms (GCM) 10K type strain sequencing project: providing services to taxonomists for standard genome sequencing and annotation.</title>
        <authorList>
            <consortium name="The Broad Institute Genomics Platform"/>
            <consortium name="The Broad Institute Genome Sequencing Center for Infectious Disease"/>
            <person name="Wu L."/>
            <person name="Ma J."/>
        </authorList>
    </citation>
    <scope>NUCLEOTIDE SEQUENCE [LARGE SCALE GENOMIC DNA]</scope>
    <source>
        <strain evidence="4">JCM 4737</strain>
    </source>
</reference>
<feature type="region of interest" description="Disordered" evidence="1">
    <location>
        <begin position="1"/>
        <end position="23"/>
    </location>
</feature>
<protein>
    <recommendedName>
        <fullName evidence="5">Integral membrane protein</fullName>
    </recommendedName>
</protein>
<name>A0ABQ3DJ74_9ACTN</name>
<dbReference type="EMBL" id="BMVO01000004">
    <property type="protein sequence ID" value="GHA96700.1"/>
    <property type="molecule type" value="Genomic_DNA"/>
</dbReference>
<keyword evidence="2" id="KW-0472">Membrane</keyword>
<keyword evidence="2" id="KW-1133">Transmembrane helix</keyword>
<comment type="caution">
    <text evidence="3">The sequence shown here is derived from an EMBL/GenBank/DDBJ whole genome shotgun (WGS) entry which is preliminary data.</text>
</comment>